<organism evidence="6 7">
    <name type="scientific">Hymenobacter edaphi</name>
    <dbReference type="NCBI Taxonomy" id="2211146"/>
    <lineage>
        <taxon>Bacteria</taxon>
        <taxon>Pseudomonadati</taxon>
        <taxon>Bacteroidota</taxon>
        <taxon>Cytophagia</taxon>
        <taxon>Cytophagales</taxon>
        <taxon>Hymenobacteraceae</taxon>
        <taxon>Hymenobacter</taxon>
    </lineage>
</organism>
<dbReference type="PROSITE" id="PS51175">
    <property type="entry name" value="CBM6"/>
    <property type="match status" value="1"/>
</dbReference>
<evidence type="ECO:0000259" key="5">
    <source>
        <dbReference type="PROSITE" id="PS51175"/>
    </source>
</evidence>
<dbReference type="InterPro" id="IPR026444">
    <property type="entry name" value="Secre_tail"/>
</dbReference>
<dbReference type="RefSeq" id="WP_111480209.1">
    <property type="nucleotide sequence ID" value="NZ_QHKM01000009.1"/>
</dbReference>
<evidence type="ECO:0000313" key="6">
    <source>
        <dbReference type="EMBL" id="RAK63547.1"/>
    </source>
</evidence>
<evidence type="ECO:0000256" key="1">
    <source>
        <dbReference type="ARBA" id="ARBA00022729"/>
    </source>
</evidence>
<feature type="chain" id="PRO_5016360059" description="Carbohydrate-binding protein" evidence="3">
    <location>
        <begin position="22"/>
        <end position="1707"/>
    </location>
</feature>
<gene>
    <name evidence="6" type="ORF">DLM85_21340</name>
</gene>
<dbReference type="InterPro" id="IPR003961">
    <property type="entry name" value="FN3_dom"/>
</dbReference>
<dbReference type="InterPro" id="IPR022409">
    <property type="entry name" value="PKD/Chitinase_dom"/>
</dbReference>
<dbReference type="InterPro" id="IPR036116">
    <property type="entry name" value="FN3_sf"/>
</dbReference>
<dbReference type="SUPFAM" id="SSF49785">
    <property type="entry name" value="Galactose-binding domain-like"/>
    <property type="match status" value="1"/>
</dbReference>
<reference evidence="7" key="1">
    <citation type="submission" date="2018-05" db="EMBL/GenBank/DDBJ databases">
        <authorList>
            <person name="Nie L."/>
        </authorList>
    </citation>
    <scope>NUCLEOTIDE SEQUENCE [LARGE SCALE GENOMIC DNA]</scope>
    <source>
        <strain evidence="7">NL</strain>
    </source>
</reference>
<dbReference type="InterPro" id="IPR006584">
    <property type="entry name" value="Cellulose-bd_IV"/>
</dbReference>
<dbReference type="Gene3D" id="2.60.120.260">
    <property type="entry name" value="Galactose-binding domain-like"/>
    <property type="match status" value="1"/>
</dbReference>
<dbReference type="Pfam" id="PF03422">
    <property type="entry name" value="CBM_6"/>
    <property type="match status" value="1"/>
</dbReference>
<dbReference type="CDD" id="cd04080">
    <property type="entry name" value="CBM6_cellulase-like"/>
    <property type="match status" value="1"/>
</dbReference>
<feature type="region of interest" description="Disordered" evidence="2">
    <location>
        <begin position="578"/>
        <end position="605"/>
    </location>
</feature>
<dbReference type="Pfam" id="PF22352">
    <property type="entry name" value="K319L-like_PKD"/>
    <property type="match status" value="1"/>
</dbReference>
<dbReference type="Gene3D" id="3.20.20.80">
    <property type="entry name" value="Glycosidases"/>
    <property type="match status" value="1"/>
</dbReference>
<dbReference type="InterPro" id="IPR017853">
    <property type="entry name" value="GH"/>
</dbReference>
<dbReference type="SMART" id="SM00089">
    <property type="entry name" value="PKD"/>
    <property type="match status" value="3"/>
</dbReference>
<dbReference type="SUPFAM" id="SSF51445">
    <property type="entry name" value="(Trans)glycosidases"/>
    <property type="match status" value="1"/>
</dbReference>
<dbReference type="InterPro" id="IPR005084">
    <property type="entry name" value="CBM6"/>
</dbReference>
<dbReference type="Gene3D" id="2.60.40.10">
    <property type="entry name" value="Immunoglobulins"/>
    <property type="match status" value="4"/>
</dbReference>
<sequence length="1707" mass="178297">MRKLLPLLALGCLAATSAAQAQRISPYLAGQNAWMAQSYGGRVYNGQLDQLWPLVRKSKVRMVRIGGNGVEFNMPSPAEYLRLIDSIRHIGAEPMVQVCEGRGRYTAQQAAAVVDYVNNQMHRGVKYWIIGNEPNLAGSHTTVSVAGVEAYIKGWATAMKQADPSILTVGPETSFYDTNYLRPLIGGANDVTGKDAHGRYYLDVVTFHSYPFSGTQTRAQVLNAANTLAGNVNGLLTMMDAANALHQRTGAEALKWAVTEFNIDYKNPVANGVDGLGVHGFLNGQYWAEVFGVGMQKGALSMQPWSIHESNGARTEGDLGYLDGSGPNVKPRSAYYHEMLVAENLYGSYLAATDNQSEVAVLGSQHGDTTAVMVLNKSNTTDFDFTVQLSGAAVPGAAPLKINVPAGLGASYSDKIYGQSTLVLLFDAQGQLTRKIVYSLQHAAGNLAPTYLRPGQQVTLASFSADKTFACVAPETVSYAATVLGTYAALNWNFGADATPATASGPGPFAVRYASTGAKTVTMTLQNADTAIVVRKPDYVQVSACVRTPYAGTAVAVPGSIKAVEFDNGGQNVAYYDSDPTNRGAALNPNAPRPTEAVDTELGDGGTGNIGYSAGGEWLKYTVNVQRTGLYKLTVRVAASAAGGSLRLSADGIDKTGVIPVPPTGGFGVYQDLVINNVYLEANAATTLKIDLVTPSFNFSRLTFEEQAPAGIVVNRLYNATSTPDGMADAVELLVTKDHQDLRGLIVKDFETNLTADAGGKYQLKDQALWQDVRIGTTIVLRRLASGISGYAEDLDPTDYKLDLLMENATYLTNLAPNNSFNLTNTDMVLLKTGAAAGTAGAVHAFATGSSNTTFFNAVTAPKLVSAAITNTGAFQYPLSATQSVADYDGVKAQASTDANRNWGGGYGASNIAYIQTLRNAAFAPPAIVVNRVYNGSNDANGQTDAVELLVTQDHFDARNLVVKDFEANNTTDNGGKFRFNNTGFWQDLRQGTTIVLRRLAGPVGYQQDLDASDFTLDLLLENGAYLTNLATGNSFNITQYDMVLLKTGTAAGVSGAIHALATKGGGASGVPSALFNSVVAPKLTSPDGTDAGGGTFHYPLNPDQQLTDYAGAKGALSKSTAFNWGYGFGVNNSAYIQSLRDAVLPAPTALTATATGNRVTLSWTDNATDETGYEVQRSADGLRYLTLTSVGTDAGSYVDSCRSYATRYYYRVRTTGQDLTSGFTAAVSAQTDARPAIVLAELRGECSVTAPAPTTADICGGLVTATAADPTSYDTQGSHSIRWSFAFSDGSTATATQPVRVQDQTAPTVRLRNLTVPLDASGQASITAADVNDGSSDACGVQSMTLSQTAFDCAHVGPNTVTLTVTDANGNAATAAAVVTVEDRTAPTVLTRNLTVTLRGGTARITAADVDNGSADACGIYALTLDRRSFDCSNLGPNVVTLTATDAHGNAASAPATVTVIGAVPTPAIARSRADNTFTGLPATTLALGYGAQSLTLTASNPTSAAGATSYAWSPAASLSSPTAASTVFAPTAAGSYTFTVTATNEFGCAATASVTVEVIDVRCGPKNDKVLVCHNGNPLCLSANAVAAHLSQHGDQLGGCATAARGTAASQSAPAAAVPASSFDAFPNPFTAGTTLRFRPAAAGATQLRVYNTLGQLVATLYDAPAEAGRTYEVTLDGGPLKAGVYTCRLLNGGQVETRRVVLVK</sequence>
<keyword evidence="1 3" id="KW-0732">Signal</keyword>
<dbReference type="PROSITE" id="PS50853">
    <property type="entry name" value="FN3"/>
    <property type="match status" value="1"/>
</dbReference>
<evidence type="ECO:0008006" key="8">
    <source>
        <dbReference type="Google" id="ProtNLM"/>
    </source>
</evidence>
<dbReference type="GO" id="GO:0030246">
    <property type="term" value="F:carbohydrate binding"/>
    <property type="evidence" value="ECO:0007669"/>
    <property type="project" value="InterPro"/>
</dbReference>
<name>A0A328B998_9BACT</name>
<dbReference type="EMBL" id="QHKM01000009">
    <property type="protein sequence ID" value="RAK63547.1"/>
    <property type="molecule type" value="Genomic_DNA"/>
</dbReference>
<dbReference type="NCBIfam" id="TIGR04183">
    <property type="entry name" value="Por_Secre_tail"/>
    <property type="match status" value="1"/>
</dbReference>
<dbReference type="Proteomes" id="UP000248553">
    <property type="component" value="Unassembled WGS sequence"/>
</dbReference>
<dbReference type="InterPro" id="IPR013783">
    <property type="entry name" value="Ig-like_fold"/>
</dbReference>
<dbReference type="SUPFAM" id="SSF49299">
    <property type="entry name" value="PKD domain"/>
    <property type="match status" value="2"/>
</dbReference>
<dbReference type="CDD" id="cd00146">
    <property type="entry name" value="PKD"/>
    <property type="match status" value="1"/>
</dbReference>
<dbReference type="InterPro" id="IPR008979">
    <property type="entry name" value="Galactose-bd-like_sf"/>
</dbReference>
<protein>
    <recommendedName>
        <fullName evidence="8">Carbohydrate-binding protein</fullName>
    </recommendedName>
</protein>
<dbReference type="InterPro" id="IPR035986">
    <property type="entry name" value="PKD_dom_sf"/>
</dbReference>
<feature type="signal peptide" evidence="3">
    <location>
        <begin position="1"/>
        <end position="21"/>
    </location>
</feature>
<accession>A0A328B998</accession>
<dbReference type="SMART" id="SM00606">
    <property type="entry name" value="CBD_IV"/>
    <property type="match status" value="1"/>
</dbReference>
<evidence type="ECO:0000313" key="7">
    <source>
        <dbReference type="Proteomes" id="UP000248553"/>
    </source>
</evidence>
<comment type="caution">
    <text evidence="6">The sequence shown here is derived from an EMBL/GenBank/DDBJ whole genome shotgun (WGS) entry which is preliminary data.</text>
</comment>
<feature type="domain" description="Fibronectin type-III" evidence="4">
    <location>
        <begin position="1147"/>
        <end position="1235"/>
    </location>
</feature>
<dbReference type="OrthoDB" id="602637at2"/>
<evidence type="ECO:0000256" key="2">
    <source>
        <dbReference type="SAM" id="MobiDB-lite"/>
    </source>
</evidence>
<feature type="domain" description="CBM6" evidence="5">
    <location>
        <begin position="559"/>
        <end position="705"/>
    </location>
</feature>
<evidence type="ECO:0000259" key="4">
    <source>
        <dbReference type="PROSITE" id="PS50853"/>
    </source>
</evidence>
<keyword evidence="7" id="KW-1185">Reference proteome</keyword>
<proteinExistence type="predicted"/>
<evidence type="ECO:0000256" key="3">
    <source>
        <dbReference type="SAM" id="SignalP"/>
    </source>
</evidence>
<dbReference type="SUPFAM" id="SSF49265">
    <property type="entry name" value="Fibronectin type III"/>
    <property type="match status" value="1"/>
</dbReference>